<gene>
    <name evidence="1" type="ORF">NP493_25g03000</name>
</gene>
<name>A0AAD9PDK3_RIDPI</name>
<protein>
    <submittedName>
        <fullName evidence="1">Uncharacterized protein</fullName>
    </submittedName>
</protein>
<accession>A0AAD9PDK3</accession>
<evidence type="ECO:0000313" key="2">
    <source>
        <dbReference type="Proteomes" id="UP001209878"/>
    </source>
</evidence>
<proteinExistence type="predicted"/>
<dbReference type="EMBL" id="JAODUO010000025">
    <property type="protein sequence ID" value="KAK2192675.1"/>
    <property type="molecule type" value="Genomic_DNA"/>
</dbReference>
<dbReference type="AlphaFoldDB" id="A0AAD9PDK3"/>
<sequence>MSKIRRCCFYHIRDLRRFISVSVAKTIATALVSSTLDYCNSLLYSTANKDIAKLKRVQNSLARVVMRSLRFSRSVPLLKLLPWLPLYNRLSSTLIYTTSISKFDANSSKNFQTATLNQ</sequence>
<keyword evidence="2" id="KW-1185">Reference proteome</keyword>
<reference evidence="1" key="1">
    <citation type="journal article" date="2023" name="Mol. Biol. Evol.">
        <title>Third-Generation Sequencing Reveals the Adaptive Role of the Epigenome in Three Deep-Sea Polychaetes.</title>
        <authorList>
            <person name="Perez M."/>
            <person name="Aroh O."/>
            <person name="Sun Y."/>
            <person name="Lan Y."/>
            <person name="Juniper S.K."/>
            <person name="Young C.R."/>
            <person name="Angers B."/>
            <person name="Qian P.Y."/>
        </authorList>
    </citation>
    <scope>NUCLEOTIDE SEQUENCE</scope>
    <source>
        <strain evidence="1">R07B-5</strain>
    </source>
</reference>
<dbReference type="Proteomes" id="UP001209878">
    <property type="component" value="Unassembled WGS sequence"/>
</dbReference>
<evidence type="ECO:0000313" key="1">
    <source>
        <dbReference type="EMBL" id="KAK2192675.1"/>
    </source>
</evidence>
<comment type="caution">
    <text evidence="1">The sequence shown here is derived from an EMBL/GenBank/DDBJ whole genome shotgun (WGS) entry which is preliminary data.</text>
</comment>
<organism evidence="1 2">
    <name type="scientific">Ridgeia piscesae</name>
    <name type="common">Tubeworm</name>
    <dbReference type="NCBI Taxonomy" id="27915"/>
    <lineage>
        <taxon>Eukaryota</taxon>
        <taxon>Metazoa</taxon>
        <taxon>Spiralia</taxon>
        <taxon>Lophotrochozoa</taxon>
        <taxon>Annelida</taxon>
        <taxon>Polychaeta</taxon>
        <taxon>Sedentaria</taxon>
        <taxon>Canalipalpata</taxon>
        <taxon>Sabellida</taxon>
        <taxon>Siboglinidae</taxon>
        <taxon>Ridgeia</taxon>
    </lineage>
</organism>